<dbReference type="SUPFAM" id="SSF52540">
    <property type="entry name" value="P-loop containing nucleoside triphosphate hydrolases"/>
    <property type="match status" value="4"/>
</dbReference>
<evidence type="ECO:0000256" key="6">
    <source>
        <dbReference type="ARBA" id="ARBA00022763"/>
    </source>
</evidence>
<evidence type="ECO:0000256" key="1">
    <source>
        <dbReference type="ARBA" id="ARBA00004496"/>
    </source>
</evidence>
<comment type="caution">
    <text evidence="15">The sequence shown here is derived from an EMBL/GenBank/DDBJ whole genome shotgun (WGS) entry which is preliminary data.</text>
</comment>
<dbReference type="InterPro" id="IPR027417">
    <property type="entry name" value="P-loop_NTPase"/>
</dbReference>
<proteinExistence type="predicted"/>
<dbReference type="GO" id="GO:0005737">
    <property type="term" value="C:cytoplasm"/>
    <property type="evidence" value="ECO:0007669"/>
    <property type="project" value="UniProtKB-SubCell"/>
</dbReference>
<keyword evidence="3" id="KW-0479">Metal-binding</keyword>
<comment type="subcellular location">
    <subcellularLocation>
        <location evidence="1">Cytoplasm</location>
    </subcellularLocation>
</comment>
<dbReference type="GO" id="GO:0005524">
    <property type="term" value="F:ATP binding"/>
    <property type="evidence" value="ECO:0007669"/>
    <property type="project" value="UniProtKB-KW"/>
</dbReference>
<evidence type="ECO:0000256" key="8">
    <source>
        <dbReference type="ARBA" id="ARBA00022771"/>
    </source>
</evidence>
<dbReference type="PANTHER" id="PTHR43152:SF2">
    <property type="entry name" value="DRUG RESISTANCE ABC TRANSPORTER"/>
    <property type="match status" value="1"/>
</dbReference>
<evidence type="ECO:0000256" key="5">
    <source>
        <dbReference type="ARBA" id="ARBA00022741"/>
    </source>
</evidence>
<dbReference type="InterPro" id="IPR003593">
    <property type="entry name" value="AAA+_ATPase"/>
</dbReference>
<keyword evidence="4" id="KW-0677">Repeat</keyword>
<dbReference type="PROSITE" id="PS50893">
    <property type="entry name" value="ABC_TRANSPORTER_2"/>
    <property type="match status" value="2"/>
</dbReference>
<keyword evidence="8" id="KW-0863">Zinc-finger</keyword>
<evidence type="ECO:0000256" key="9">
    <source>
        <dbReference type="ARBA" id="ARBA00022833"/>
    </source>
</evidence>
<keyword evidence="7" id="KW-0228">DNA excision</keyword>
<accession>A0A0F9T1E4</accession>
<keyword evidence="9" id="KW-0862">Zinc</keyword>
<protein>
    <recommendedName>
        <fullName evidence="14">ABC transporter domain-containing protein</fullName>
    </recommendedName>
</protein>
<reference evidence="15" key="1">
    <citation type="journal article" date="2015" name="Nature">
        <title>Complex archaea that bridge the gap between prokaryotes and eukaryotes.</title>
        <authorList>
            <person name="Spang A."/>
            <person name="Saw J.H."/>
            <person name="Jorgensen S.L."/>
            <person name="Zaremba-Niedzwiedzka K."/>
            <person name="Martijn J."/>
            <person name="Lind A.E."/>
            <person name="van Eijk R."/>
            <person name="Schleper C."/>
            <person name="Guy L."/>
            <person name="Ettema T.J."/>
        </authorList>
    </citation>
    <scope>NUCLEOTIDE SEQUENCE</scope>
</reference>
<dbReference type="GO" id="GO:0016887">
    <property type="term" value="F:ATP hydrolysis activity"/>
    <property type="evidence" value="ECO:0007669"/>
    <property type="project" value="InterPro"/>
</dbReference>
<feature type="domain" description="ABC transporter" evidence="14">
    <location>
        <begin position="1312"/>
        <end position="1634"/>
    </location>
</feature>
<dbReference type="PROSITE" id="PS00211">
    <property type="entry name" value="ABC_TRANSPORTER_1"/>
    <property type="match status" value="2"/>
</dbReference>
<evidence type="ECO:0000256" key="11">
    <source>
        <dbReference type="ARBA" id="ARBA00022881"/>
    </source>
</evidence>
<dbReference type="InterPro" id="IPR017871">
    <property type="entry name" value="ABC_transporter-like_CS"/>
</dbReference>
<dbReference type="Pfam" id="PF17755">
    <property type="entry name" value="UvrA_DNA-bind"/>
    <property type="match status" value="1"/>
</dbReference>
<evidence type="ECO:0000256" key="3">
    <source>
        <dbReference type="ARBA" id="ARBA00022723"/>
    </source>
</evidence>
<keyword evidence="12" id="KW-0238">DNA-binding</keyword>
<dbReference type="Pfam" id="PF00005">
    <property type="entry name" value="ABC_tran"/>
    <property type="match status" value="2"/>
</dbReference>
<feature type="domain" description="ABC transporter" evidence="14">
    <location>
        <begin position="482"/>
        <end position="805"/>
    </location>
</feature>
<evidence type="ECO:0000256" key="2">
    <source>
        <dbReference type="ARBA" id="ARBA00022490"/>
    </source>
</evidence>
<gene>
    <name evidence="15" type="ORF">LCGC14_0785120</name>
</gene>
<keyword evidence="6" id="KW-0227">DNA damage</keyword>
<dbReference type="GO" id="GO:0006281">
    <property type="term" value="P:DNA repair"/>
    <property type="evidence" value="ECO:0007669"/>
    <property type="project" value="UniProtKB-KW"/>
</dbReference>
<dbReference type="GO" id="GO:0008270">
    <property type="term" value="F:zinc ion binding"/>
    <property type="evidence" value="ECO:0007669"/>
    <property type="project" value="UniProtKB-KW"/>
</dbReference>
<dbReference type="InterPro" id="IPR041552">
    <property type="entry name" value="UvrA_DNA-bd"/>
</dbReference>
<evidence type="ECO:0000256" key="12">
    <source>
        <dbReference type="ARBA" id="ARBA00023125"/>
    </source>
</evidence>
<keyword evidence="13" id="KW-0234">DNA repair</keyword>
<evidence type="ECO:0000256" key="13">
    <source>
        <dbReference type="ARBA" id="ARBA00023204"/>
    </source>
</evidence>
<keyword evidence="5" id="KW-0547">Nucleotide-binding</keyword>
<dbReference type="SMART" id="SM00382">
    <property type="entry name" value="AAA"/>
    <property type="match status" value="2"/>
</dbReference>
<name>A0A0F9T1E4_9ZZZZ</name>
<evidence type="ECO:0000256" key="10">
    <source>
        <dbReference type="ARBA" id="ARBA00022840"/>
    </source>
</evidence>
<dbReference type="Gene3D" id="1.10.8.280">
    <property type="entry name" value="ABC transporter ATPase domain-like"/>
    <property type="match status" value="1"/>
</dbReference>
<evidence type="ECO:0000256" key="4">
    <source>
        <dbReference type="ARBA" id="ARBA00022737"/>
    </source>
</evidence>
<keyword evidence="2" id="KW-0963">Cytoplasm</keyword>
<dbReference type="PANTHER" id="PTHR43152">
    <property type="entry name" value="UVRABC SYSTEM PROTEIN A"/>
    <property type="match status" value="1"/>
</dbReference>
<organism evidence="15">
    <name type="scientific">marine sediment metagenome</name>
    <dbReference type="NCBI Taxonomy" id="412755"/>
    <lineage>
        <taxon>unclassified sequences</taxon>
        <taxon>metagenomes</taxon>
        <taxon>ecological metagenomes</taxon>
    </lineage>
</organism>
<dbReference type="InterPro" id="IPR003439">
    <property type="entry name" value="ABC_transporter-like_ATP-bd"/>
</dbReference>
<evidence type="ECO:0000259" key="14">
    <source>
        <dbReference type="PROSITE" id="PS50893"/>
    </source>
</evidence>
<dbReference type="Gene3D" id="3.40.50.300">
    <property type="entry name" value="P-loop containing nucleotide triphosphate hydrolases"/>
    <property type="match status" value="5"/>
</dbReference>
<dbReference type="GO" id="GO:0004518">
    <property type="term" value="F:nuclease activity"/>
    <property type="evidence" value="ECO:0007669"/>
    <property type="project" value="UniProtKB-KW"/>
</dbReference>
<dbReference type="Gene3D" id="1.20.1580.10">
    <property type="entry name" value="ABC transporter ATPase like domain"/>
    <property type="match status" value="3"/>
</dbReference>
<keyword evidence="11" id="KW-0267">Excision nuclease</keyword>
<evidence type="ECO:0000313" key="15">
    <source>
        <dbReference type="EMBL" id="KKN35293.1"/>
    </source>
</evidence>
<dbReference type="EMBL" id="LAZR01002048">
    <property type="protein sequence ID" value="KKN35293.1"/>
    <property type="molecule type" value="Genomic_DNA"/>
</dbReference>
<evidence type="ECO:0000256" key="7">
    <source>
        <dbReference type="ARBA" id="ARBA00022769"/>
    </source>
</evidence>
<dbReference type="GO" id="GO:0003677">
    <property type="term" value="F:DNA binding"/>
    <property type="evidence" value="ECO:0007669"/>
    <property type="project" value="UniProtKB-KW"/>
</dbReference>
<sequence length="1646" mass="181818">MIILTKTRKKSLPNLIPMEIEIKGASENNLKNIDVKFKEGLTVVTGISGSGKSSLVFNTLYHESNRRLIELFGYSRKWSSQRSSYKLSPAKVGSITGLGPAVAVGQNLLNRNPNSTLATASGLHPLLRLLYARFGVRKCPTCGANITILTQDEILNYLFSIVEEKPIIVYSQLVNNALGSHKTLLKLLLDQFSREALFIDDKKWDGLELNPNNQHKILIKLAQIDSSTSFENVRDIVLKSHLLGSNILQINAGKRVEKVSTEKSCVECGTWLKDIEPKYFHMACPFCKRKGCKKCNNTGLHPLASSVIFSGLLITQLLTYSVKNALKLFKDTRISASKNRLISEIEKRLTALREVGLDYLTLDRSSPTLSRGESQRVRIALTLINQLEDVLHVLDEPTIGQHVTNIIKFLPIFHKMPGPVIFVEHDRIAASVADNAIDIGPGAGKNGGSIIFQGSISELWETDTPTGNFFSLKKKVILPKKRSPPNLFLKIEGASMHNLKEIDVEIPLNRLTVISGVSGSGKSTLIESVLHSSLQKKKSIGCKKITGPSLKSVMVDQSPIGKNPRSNPATYTKISELIRKLYANETGLSISHFSFNRPEGACPTCKGMGALEIRLRHLPSSWIICPDCKQARFNEEVLKKTVNFGDKSFTISEFYNLSIAEIADLIEKENRLSLNDLKKLKGMIKTLIDIGLGYLSLGQPSPTLSGGEAQRIKLSKYLGKTSLQNQIIILDEPSTGLHPQDLKGLLIILDRLVRARATVIIVEHNLDVIRAADWIIDLGPGAGEEGGNVLYSGPFDKLLDCKDSETAKALKLDESIKPSSKQVKKKISKKIIIKNAHIHNLKGIDVEFPKNSINVVTGVSGSGKSSLISDVIEAEAKRRFFETLSMYERQGIHEGPEVMVDEISGLGVTSHVISSRAMYSRSFNVRNTVGKATEITFHIANLLAFIGKFNCPKCGAVMQKEIELICKNCNVRFPLPKASQFDAASYHSACQKCHGIGTINIPRPEKLIIHPEKPLCKGAMHSPGFWPQGYLCKPFNGGYYELQALAKRYNFDPASTPWTEMTKDAQEAFLYGTEEPLEIHYESRKGYKRVYSRKYNGFFHGWVSEGDDFGTYCDTKPCEACKGAKLRPEFLAITLNGYNIHQLSELPFVDLLKIIENIALNHEIPDIIHNSYRKILDRLKFLIKTGLGYVHSNRIAASLSAGEAQRVRLAGVLGSGLTSLTIVLDEPSRGLHPSELEALLEALVDLRDTGNTILMVEHDMLLINSADYILDLGPKAGVEGGKIVAQGTPSEIKKLNTITADWLNGKKKFKFTKREKTPKKWLKIYGARENNLKGDLVKIPHGFLVGLCGVSGSGKSTLLIDTVGRILAPIKHTTSMAQEPLEPGKYDKIEGELSQTIIIDQTRASITSPLNYLGLRSKFFKIFSQSVDAISLGLSEANLKKNCTACKGSSIIRTDMGFLPDIFDSCEVCNGTGYSMDAWKVKVNGISLPELDEKTIDEIYELFKKEEIIEKKLKLVKDVGLGYLVMNQKAFTLSGGEVQRLKIAKELGKKSKNKSMYIMDEPTVGQHMEDVSRLIKVLHRLVKGGHSVVVIEHHPHLLAACDWLIELGPGAGEEGGRLIAAGTPEMIAKGKTPTAPYIKEILEGIT</sequence>
<keyword evidence="10" id="KW-0067">ATP-binding</keyword>